<dbReference type="EMBL" id="CADCWE010000131">
    <property type="protein sequence ID" value="CAA9542699.1"/>
    <property type="molecule type" value="Genomic_DNA"/>
</dbReference>
<reference evidence="2" key="1">
    <citation type="submission" date="2020-02" db="EMBL/GenBank/DDBJ databases">
        <authorList>
            <person name="Meier V. D."/>
        </authorList>
    </citation>
    <scope>NUCLEOTIDE SEQUENCE</scope>
    <source>
        <strain evidence="2">AVDCRST_MAG73</strain>
    </source>
</reference>
<accession>A0A6J4U7T6</accession>
<proteinExistence type="predicted"/>
<dbReference type="AlphaFoldDB" id="A0A6J4U7T6"/>
<feature type="compositionally biased region" description="Basic residues" evidence="1">
    <location>
        <begin position="9"/>
        <end position="21"/>
    </location>
</feature>
<feature type="region of interest" description="Disordered" evidence="1">
    <location>
        <begin position="1"/>
        <end position="72"/>
    </location>
</feature>
<sequence length="72" mass="7959">ERLHDAVPRRRSGPHRSHHRPHLPDADRVARRVRPAPPPRHLAADRTAPRRPPRPTRRAALSDGARGAGGGV</sequence>
<feature type="non-terminal residue" evidence="2">
    <location>
        <position position="72"/>
    </location>
</feature>
<protein>
    <submittedName>
        <fullName evidence="2">Uncharacterized protein</fullName>
    </submittedName>
</protein>
<evidence type="ECO:0000256" key="1">
    <source>
        <dbReference type="SAM" id="MobiDB-lite"/>
    </source>
</evidence>
<gene>
    <name evidence="2" type="ORF">AVDCRST_MAG73-2103</name>
</gene>
<evidence type="ECO:0000313" key="2">
    <source>
        <dbReference type="EMBL" id="CAA9542699.1"/>
    </source>
</evidence>
<feature type="non-terminal residue" evidence="2">
    <location>
        <position position="1"/>
    </location>
</feature>
<name>A0A6J4U7T6_9BACT</name>
<organism evidence="2">
    <name type="scientific">uncultured Thermomicrobiales bacterium</name>
    <dbReference type="NCBI Taxonomy" id="1645740"/>
    <lineage>
        <taxon>Bacteria</taxon>
        <taxon>Pseudomonadati</taxon>
        <taxon>Thermomicrobiota</taxon>
        <taxon>Thermomicrobia</taxon>
        <taxon>Thermomicrobiales</taxon>
        <taxon>environmental samples</taxon>
    </lineage>
</organism>